<sequence>MLNVMVVDDEPIILNGLINIIEKVSTPCSTIQRASDGYDALEKLEDYKPDLIITDIQMPEMNGFELINEVRNRGLCQRFVILSGYDDTNYLRQAIRCKTIDYLLKPVNKTELYNVLSNISLELLNESKRVSDNYRPIPETNILINGNANISENTKKIIKYVDQYYFNDLSLDQIAEYIHLHPNYISHLFKKETGLSFIQYLHLYRIKKAKELMIRDPEESLNIISEQVGYENVRHFFNVFKKYNGVTPGKYREQYKYKI</sequence>
<keyword evidence="6 11" id="KW-0238">DNA-binding</keyword>
<dbReference type="Gene3D" id="3.40.50.2300">
    <property type="match status" value="1"/>
</dbReference>
<evidence type="ECO:0000313" key="11">
    <source>
        <dbReference type="EMBL" id="GGG00150.1"/>
    </source>
</evidence>
<dbReference type="Proteomes" id="UP000644756">
    <property type="component" value="Unassembled WGS sequence"/>
</dbReference>
<evidence type="ECO:0000256" key="1">
    <source>
        <dbReference type="ARBA" id="ARBA00004496"/>
    </source>
</evidence>
<evidence type="ECO:0000259" key="9">
    <source>
        <dbReference type="PROSITE" id="PS01124"/>
    </source>
</evidence>
<keyword evidence="5" id="KW-0805">Transcription regulation</keyword>
<dbReference type="PROSITE" id="PS00041">
    <property type="entry name" value="HTH_ARAC_FAMILY_1"/>
    <property type="match status" value="1"/>
</dbReference>
<comment type="subcellular location">
    <subcellularLocation>
        <location evidence="1">Cytoplasm</location>
    </subcellularLocation>
</comment>
<evidence type="ECO:0000256" key="7">
    <source>
        <dbReference type="ARBA" id="ARBA00023163"/>
    </source>
</evidence>
<evidence type="ECO:0000256" key="3">
    <source>
        <dbReference type="ARBA" id="ARBA00022553"/>
    </source>
</evidence>
<dbReference type="Gene3D" id="1.10.10.60">
    <property type="entry name" value="Homeodomain-like"/>
    <property type="match status" value="2"/>
</dbReference>
<gene>
    <name evidence="11" type="ORF">GCM10010916_16720</name>
</gene>
<dbReference type="InterPro" id="IPR018060">
    <property type="entry name" value="HTH_AraC"/>
</dbReference>
<dbReference type="RefSeq" id="WP_188530588.1">
    <property type="nucleotide sequence ID" value="NZ_BMGR01000004.1"/>
</dbReference>
<dbReference type="SMART" id="SM00342">
    <property type="entry name" value="HTH_ARAC"/>
    <property type="match status" value="1"/>
</dbReference>
<keyword evidence="4" id="KW-0902">Two-component regulatory system</keyword>
<dbReference type="PROSITE" id="PS01124">
    <property type="entry name" value="HTH_ARAC_FAMILY_2"/>
    <property type="match status" value="1"/>
</dbReference>
<dbReference type="AlphaFoldDB" id="A0A917CWJ8"/>
<organism evidence="11 12">
    <name type="scientific">Paenibacillus abyssi</name>
    <dbReference type="NCBI Taxonomy" id="1340531"/>
    <lineage>
        <taxon>Bacteria</taxon>
        <taxon>Bacillati</taxon>
        <taxon>Bacillota</taxon>
        <taxon>Bacilli</taxon>
        <taxon>Bacillales</taxon>
        <taxon>Paenibacillaceae</taxon>
        <taxon>Paenibacillus</taxon>
    </lineage>
</organism>
<dbReference type="GO" id="GO:0043565">
    <property type="term" value="F:sequence-specific DNA binding"/>
    <property type="evidence" value="ECO:0007669"/>
    <property type="project" value="InterPro"/>
</dbReference>
<feature type="modified residue" description="4-aspartylphosphate" evidence="8">
    <location>
        <position position="55"/>
    </location>
</feature>
<evidence type="ECO:0000313" key="12">
    <source>
        <dbReference type="Proteomes" id="UP000644756"/>
    </source>
</evidence>
<dbReference type="InterPro" id="IPR018062">
    <property type="entry name" value="HTH_AraC-typ_CS"/>
</dbReference>
<reference evidence="11" key="1">
    <citation type="journal article" date="2014" name="Int. J. Syst. Evol. Microbiol.">
        <title>Complete genome sequence of Corynebacterium casei LMG S-19264T (=DSM 44701T), isolated from a smear-ripened cheese.</title>
        <authorList>
            <consortium name="US DOE Joint Genome Institute (JGI-PGF)"/>
            <person name="Walter F."/>
            <person name="Albersmeier A."/>
            <person name="Kalinowski J."/>
            <person name="Ruckert C."/>
        </authorList>
    </citation>
    <scope>NUCLEOTIDE SEQUENCE</scope>
    <source>
        <strain evidence="11">CGMCC 1.12987</strain>
    </source>
</reference>
<dbReference type="GO" id="GO:0003700">
    <property type="term" value="F:DNA-binding transcription factor activity"/>
    <property type="evidence" value="ECO:0007669"/>
    <property type="project" value="InterPro"/>
</dbReference>
<feature type="domain" description="HTH araC/xylS-type" evidence="9">
    <location>
        <begin position="155"/>
        <end position="254"/>
    </location>
</feature>
<evidence type="ECO:0000259" key="10">
    <source>
        <dbReference type="PROSITE" id="PS50110"/>
    </source>
</evidence>
<dbReference type="PRINTS" id="PR00032">
    <property type="entry name" value="HTHARAC"/>
</dbReference>
<comment type="caution">
    <text evidence="11">The sequence shown here is derived from an EMBL/GenBank/DDBJ whole genome shotgun (WGS) entry which is preliminary data.</text>
</comment>
<dbReference type="Pfam" id="PF00072">
    <property type="entry name" value="Response_reg"/>
    <property type="match status" value="1"/>
</dbReference>
<dbReference type="SUPFAM" id="SSF46689">
    <property type="entry name" value="Homeodomain-like"/>
    <property type="match status" value="2"/>
</dbReference>
<reference evidence="11" key="2">
    <citation type="submission" date="2020-09" db="EMBL/GenBank/DDBJ databases">
        <authorList>
            <person name="Sun Q."/>
            <person name="Zhou Y."/>
        </authorList>
    </citation>
    <scope>NUCLEOTIDE SEQUENCE</scope>
    <source>
        <strain evidence="11">CGMCC 1.12987</strain>
    </source>
</reference>
<dbReference type="InterPro" id="IPR001789">
    <property type="entry name" value="Sig_transdc_resp-reg_receiver"/>
</dbReference>
<keyword evidence="2" id="KW-0963">Cytoplasm</keyword>
<dbReference type="PANTHER" id="PTHR42713">
    <property type="entry name" value="HISTIDINE KINASE-RELATED"/>
    <property type="match status" value="1"/>
</dbReference>
<dbReference type="GO" id="GO:0005737">
    <property type="term" value="C:cytoplasm"/>
    <property type="evidence" value="ECO:0007669"/>
    <property type="project" value="UniProtKB-SubCell"/>
</dbReference>
<evidence type="ECO:0000256" key="4">
    <source>
        <dbReference type="ARBA" id="ARBA00023012"/>
    </source>
</evidence>
<keyword evidence="12" id="KW-1185">Reference proteome</keyword>
<dbReference type="InterPro" id="IPR020449">
    <property type="entry name" value="Tscrpt_reg_AraC-type_HTH"/>
</dbReference>
<accession>A0A917CWJ8</accession>
<evidence type="ECO:0000256" key="6">
    <source>
        <dbReference type="ARBA" id="ARBA00023125"/>
    </source>
</evidence>
<evidence type="ECO:0000256" key="8">
    <source>
        <dbReference type="PROSITE-ProRule" id="PRU00169"/>
    </source>
</evidence>
<proteinExistence type="predicted"/>
<keyword evidence="7" id="KW-0804">Transcription</keyword>
<evidence type="ECO:0000256" key="2">
    <source>
        <dbReference type="ARBA" id="ARBA00022490"/>
    </source>
</evidence>
<feature type="domain" description="Response regulatory" evidence="10">
    <location>
        <begin position="3"/>
        <end position="120"/>
    </location>
</feature>
<evidence type="ECO:0000256" key="5">
    <source>
        <dbReference type="ARBA" id="ARBA00023015"/>
    </source>
</evidence>
<dbReference type="InterPro" id="IPR009057">
    <property type="entry name" value="Homeodomain-like_sf"/>
</dbReference>
<dbReference type="PANTHER" id="PTHR42713:SF3">
    <property type="entry name" value="TRANSCRIPTIONAL REGULATORY PROTEIN HPTR"/>
    <property type="match status" value="1"/>
</dbReference>
<dbReference type="InterPro" id="IPR011006">
    <property type="entry name" value="CheY-like_superfamily"/>
</dbReference>
<keyword evidence="3 8" id="KW-0597">Phosphoprotein</keyword>
<dbReference type="SMART" id="SM00448">
    <property type="entry name" value="REC"/>
    <property type="match status" value="1"/>
</dbReference>
<dbReference type="EMBL" id="BMGR01000004">
    <property type="protein sequence ID" value="GGG00150.1"/>
    <property type="molecule type" value="Genomic_DNA"/>
</dbReference>
<dbReference type="CDD" id="cd17536">
    <property type="entry name" value="REC_YesN-like"/>
    <property type="match status" value="1"/>
</dbReference>
<dbReference type="Pfam" id="PF12833">
    <property type="entry name" value="HTH_18"/>
    <property type="match status" value="1"/>
</dbReference>
<dbReference type="InterPro" id="IPR051552">
    <property type="entry name" value="HptR"/>
</dbReference>
<name>A0A917CWJ8_9BACL</name>
<dbReference type="GO" id="GO:0000160">
    <property type="term" value="P:phosphorelay signal transduction system"/>
    <property type="evidence" value="ECO:0007669"/>
    <property type="project" value="UniProtKB-KW"/>
</dbReference>
<dbReference type="PROSITE" id="PS50110">
    <property type="entry name" value="RESPONSE_REGULATORY"/>
    <property type="match status" value="1"/>
</dbReference>
<protein>
    <submittedName>
        <fullName evidence="11">DNA-binding response regulator</fullName>
    </submittedName>
</protein>
<dbReference type="SUPFAM" id="SSF52172">
    <property type="entry name" value="CheY-like"/>
    <property type="match status" value="1"/>
</dbReference>